<feature type="transmembrane region" description="Helical" evidence="6">
    <location>
        <begin position="63"/>
        <end position="86"/>
    </location>
</feature>
<dbReference type="PANTHER" id="PTHR32322:SF9">
    <property type="entry name" value="AMINO-ACID METABOLITE EFFLUX PUMP-RELATED"/>
    <property type="match status" value="1"/>
</dbReference>
<dbReference type="EMBL" id="RCDD01000003">
    <property type="protein sequence ID" value="RLK57944.1"/>
    <property type="molecule type" value="Genomic_DNA"/>
</dbReference>
<evidence type="ECO:0000259" key="7">
    <source>
        <dbReference type="Pfam" id="PF00892"/>
    </source>
</evidence>
<dbReference type="PANTHER" id="PTHR32322">
    <property type="entry name" value="INNER MEMBRANE TRANSPORTER"/>
    <property type="match status" value="1"/>
</dbReference>
<protein>
    <submittedName>
        <fullName evidence="8">EamA-like transporter family protein</fullName>
    </submittedName>
</protein>
<keyword evidence="4 6" id="KW-1133">Transmembrane helix</keyword>
<keyword evidence="5 6" id="KW-0472">Membrane</keyword>
<evidence type="ECO:0000256" key="3">
    <source>
        <dbReference type="ARBA" id="ARBA00022692"/>
    </source>
</evidence>
<evidence type="ECO:0000256" key="4">
    <source>
        <dbReference type="ARBA" id="ARBA00022989"/>
    </source>
</evidence>
<gene>
    <name evidence="8" type="ORF">CLV68_4034</name>
</gene>
<sequence length="296" mass="30635">MSRVNVALFILLAFIWGSSYTFIKIAVDGLTPAQLVLGRVVLGAVVLFAVLTATKGKLPRNAAVWGHTVVTALLGMVVPFLLLAWGEQRTSAAMAGVLIAATPLLTLAAVTTALPAEKVTWRKGVGFAVGFVGVVLVIGPWSTSAGSLAGQLAVLGAALCYALQTVYVKKMLASKGVPPLVSATTQVITATVLQAIVTPFFPWKSPHFSAGVVISILLLGIVGTGLAYLIYFRLIGDLGAANASAVNYLVPITAVLVSLITLGESISWNMVVGTLIVLAALAFAENRVAALTPART</sequence>
<dbReference type="InterPro" id="IPR050638">
    <property type="entry name" value="AA-Vitamin_Transporters"/>
</dbReference>
<dbReference type="RefSeq" id="WP_121392443.1">
    <property type="nucleotide sequence ID" value="NZ_RCDD01000003.1"/>
</dbReference>
<dbReference type="Proteomes" id="UP000282454">
    <property type="component" value="Unassembled WGS sequence"/>
</dbReference>
<evidence type="ECO:0000256" key="6">
    <source>
        <dbReference type="SAM" id="Phobius"/>
    </source>
</evidence>
<evidence type="ECO:0000313" key="8">
    <source>
        <dbReference type="EMBL" id="RLK57944.1"/>
    </source>
</evidence>
<evidence type="ECO:0000313" key="9">
    <source>
        <dbReference type="Proteomes" id="UP000282454"/>
    </source>
</evidence>
<name>A0A421B0N4_9PSEU</name>
<reference evidence="8 9" key="1">
    <citation type="submission" date="2018-10" db="EMBL/GenBank/DDBJ databases">
        <title>Genomic Encyclopedia of Archaeal and Bacterial Type Strains, Phase II (KMG-II): from individual species to whole genera.</title>
        <authorList>
            <person name="Goeker M."/>
        </authorList>
    </citation>
    <scope>NUCLEOTIDE SEQUENCE [LARGE SCALE GENOMIC DNA]</scope>
    <source>
        <strain evidence="8 9">DSM 45657</strain>
    </source>
</reference>
<feature type="transmembrane region" description="Helical" evidence="6">
    <location>
        <begin position="125"/>
        <end position="142"/>
    </location>
</feature>
<evidence type="ECO:0000256" key="5">
    <source>
        <dbReference type="ARBA" id="ARBA00023136"/>
    </source>
</evidence>
<evidence type="ECO:0000256" key="2">
    <source>
        <dbReference type="ARBA" id="ARBA00007362"/>
    </source>
</evidence>
<feature type="transmembrane region" description="Helical" evidence="6">
    <location>
        <begin position="92"/>
        <end position="113"/>
    </location>
</feature>
<feature type="transmembrane region" description="Helical" evidence="6">
    <location>
        <begin position="148"/>
        <end position="168"/>
    </location>
</feature>
<dbReference type="SUPFAM" id="SSF103481">
    <property type="entry name" value="Multidrug resistance efflux transporter EmrE"/>
    <property type="match status" value="2"/>
</dbReference>
<feature type="transmembrane region" description="Helical" evidence="6">
    <location>
        <begin position="266"/>
        <end position="284"/>
    </location>
</feature>
<feature type="transmembrane region" description="Helical" evidence="6">
    <location>
        <begin position="238"/>
        <end position="260"/>
    </location>
</feature>
<keyword evidence="3 6" id="KW-0812">Transmembrane</keyword>
<accession>A0A421B0N4</accession>
<dbReference type="AlphaFoldDB" id="A0A421B0N4"/>
<comment type="caution">
    <text evidence="8">The sequence shown here is derived from an EMBL/GenBank/DDBJ whole genome shotgun (WGS) entry which is preliminary data.</text>
</comment>
<feature type="domain" description="EamA" evidence="7">
    <location>
        <begin position="7"/>
        <end position="138"/>
    </location>
</feature>
<comment type="subcellular location">
    <subcellularLocation>
        <location evidence="1">Membrane</location>
        <topology evidence="1">Multi-pass membrane protein</topology>
    </subcellularLocation>
</comment>
<dbReference type="InterPro" id="IPR000620">
    <property type="entry name" value="EamA_dom"/>
</dbReference>
<feature type="transmembrane region" description="Helical" evidence="6">
    <location>
        <begin position="207"/>
        <end position="231"/>
    </location>
</feature>
<feature type="transmembrane region" description="Helical" evidence="6">
    <location>
        <begin position="31"/>
        <end position="51"/>
    </location>
</feature>
<organism evidence="8 9">
    <name type="scientific">Actinokineospora cianjurensis</name>
    <dbReference type="NCBI Taxonomy" id="585224"/>
    <lineage>
        <taxon>Bacteria</taxon>
        <taxon>Bacillati</taxon>
        <taxon>Actinomycetota</taxon>
        <taxon>Actinomycetes</taxon>
        <taxon>Pseudonocardiales</taxon>
        <taxon>Pseudonocardiaceae</taxon>
        <taxon>Actinokineospora</taxon>
    </lineage>
</organism>
<proteinExistence type="inferred from homology"/>
<feature type="domain" description="EamA" evidence="7">
    <location>
        <begin position="149"/>
        <end position="283"/>
    </location>
</feature>
<dbReference type="GO" id="GO:0016020">
    <property type="term" value="C:membrane"/>
    <property type="evidence" value="ECO:0007669"/>
    <property type="project" value="UniProtKB-SubCell"/>
</dbReference>
<dbReference type="InterPro" id="IPR037185">
    <property type="entry name" value="EmrE-like"/>
</dbReference>
<dbReference type="OrthoDB" id="5242975at2"/>
<evidence type="ECO:0000256" key="1">
    <source>
        <dbReference type="ARBA" id="ARBA00004141"/>
    </source>
</evidence>
<dbReference type="Pfam" id="PF00892">
    <property type="entry name" value="EamA"/>
    <property type="match status" value="2"/>
</dbReference>
<keyword evidence="9" id="KW-1185">Reference proteome</keyword>
<comment type="similarity">
    <text evidence="2">Belongs to the EamA transporter family.</text>
</comment>